<keyword evidence="1" id="KW-0472">Membrane</keyword>
<feature type="domain" description="PDZ" evidence="2">
    <location>
        <begin position="123"/>
        <end position="190"/>
    </location>
</feature>
<dbReference type="Pfam" id="PF13180">
    <property type="entry name" value="PDZ_2"/>
    <property type="match status" value="1"/>
</dbReference>
<keyword evidence="3" id="KW-0645">Protease</keyword>
<dbReference type="Gene3D" id="3.30.230.10">
    <property type="match status" value="1"/>
</dbReference>
<name>A0A0R2KIA0_9LACO</name>
<dbReference type="Pfam" id="PF05362">
    <property type="entry name" value="Lon_C"/>
    <property type="match status" value="1"/>
</dbReference>
<dbReference type="AlphaFoldDB" id="A0A0R2KIA0"/>
<dbReference type="eggNOG" id="COG3480">
    <property type="taxonomic scope" value="Bacteria"/>
</dbReference>
<dbReference type="RefSeq" id="WP_027107325.1">
    <property type="nucleotide sequence ID" value="NZ_JQBZ01000025.1"/>
</dbReference>
<dbReference type="GO" id="GO:0004252">
    <property type="term" value="F:serine-type endopeptidase activity"/>
    <property type="evidence" value="ECO:0007669"/>
    <property type="project" value="InterPro"/>
</dbReference>
<dbReference type="NCBIfam" id="NF041438">
    <property type="entry name" value="SepM_fam_S16"/>
    <property type="match status" value="1"/>
</dbReference>
<feature type="transmembrane region" description="Helical" evidence="1">
    <location>
        <begin position="9"/>
        <end position="31"/>
    </location>
</feature>
<keyword evidence="1" id="KW-0812">Transmembrane</keyword>
<dbReference type="GO" id="GO:0004176">
    <property type="term" value="F:ATP-dependent peptidase activity"/>
    <property type="evidence" value="ECO:0007669"/>
    <property type="project" value="InterPro"/>
</dbReference>
<proteinExistence type="predicted"/>
<keyword evidence="4" id="KW-1185">Reference proteome</keyword>
<organism evidence="3 4">
    <name type="scientific">Ligilactobacillus ceti DSM 22408</name>
    <dbReference type="NCBI Taxonomy" id="1122146"/>
    <lineage>
        <taxon>Bacteria</taxon>
        <taxon>Bacillati</taxon>
        <taxon>Bacillota</taxon>
        <taxon>Bacilli</taxon>
        <taxon>Lactobacillales</taxon>
        <taxon>Lactobacillaceae</taxon>
        <taxon>Ligilactobacillus</taxon>
    </lineage>
</organism>
<dbReference type="InterPro" id="IPR036034">
    <property type="entry name" value="PDZ_sf"/>
</dbReference>
<evidence type="ECO:0000313" key="4">
    <source>
        <dbReference type="Proteomes" id="UP000051500"/>
    </source>
</evidence>
<dbReference type="SUPFAM" id="SSF54211">
    <property type="entry name" value="Ribosomal protein S5 domain 2-like"/>
    <property type="match status" value="1"/>
</dbReference>
<evidence type="ECO:0000313" key="3">
    <source>
        <dbReference type="EMBL" id="KRN88923.1"/>
    </source>
</evidence>
<dbReference type="Gene3D" id="2.30.42.10">
    <property type="match status" value="1"/>
</dbReference>
<dbReference type="SMART" id="SM00228">
    <property type="entry name" value="PDZ"/>
    <property type="match status" value="1"/>
</dbReference>
<protein>
    <submittedName>
        <fullName evidence="3">ATP-dependent protease La</fullName>
    </submittedName>
</protein>
<gene>
    <name evidence="3" type="ORF">IV53_GL000893</name>
</gene>
<dbReference type="STRING" id="1122146.IV53_GL000893"/>
<dbReference type="InterPro" id="IPR014721">
    <property type="entry name" value="Ribsml_uS5_D2-typ_fold_subgr"/>
</dbReference>
<dbReference type="PATRIC" id="fig|1122146.4.peg.927"/>
<dbReference type="InterPro" id="IPR020568">
    <property type="entry name" value="Ribosomal_Su5_D2-typ_SF"/>
</dbReference>
<dbReference type="SUPFAM" id="SSF50156">
    <property type="entry name" value="PDZ domain-like"/>
    <property type="match status" value="1"/>
</dbReference>
<dbReference type="EMBL" id="JQBZ01000025">
    <property type="protein sequence ID" value="KRN88923.1"/>
    <property type="molecule type" value="Genomic_DNA"/>
</dbReference>
<evidence type="ECO:0000256" key="1">
    <source>
        <dbReference type="SAM" id="Phobius"/>
    </source>
</evidence>
<accession>A0A0R2KIA0</accession>
<dbReference type="InterPro" id="IPR008269">
    <property type="entry name" value="Lon_proteolytic"/>
</dbReference>
<reference evidence="3 4" key="1">
    <citation type="journal article" date="2015" name="Genome Announc.">
        <title>Expanding the biotechnology potential of lactobacilli through comparative genomics of 213 strains and associated genera.</title>
        <authorList>
            <person name="Sun Z."/>
            <person name="Harris H.M."/>
            <person name="McCann A."/>
            <person name="Guo C."/>
            <person name="Argimon S."/>
            <person name="Zhang W."/>
            <person name="Yang X."/>
            <person name="Jeffery I.B."/>
            <person name="Cooney J.C."/>
            <person name="Kagawa T.F."/>
            <person name="Liu W."/>
            <person name="Song Y."/>
            <person name="Salvetti E."/>
            <person name="Wrobel A."/>
            <person name="Rasinkangas P."/>
            <person name="Parkhill J."/>
            <person name="Rea M.C."/>
            <person name="O'Sullivan O."/>
            <person name="Ritari J."/>
            <person name="Douillard F.P."/>
            <person name="Paul Ross R."/>
            <person name="Yang R."/>
            <person name="Briner A.E."/>
            <person name="Felis G.E."/>
            <person name="de Vos W.M."/>
            <person name="Barrangou R."/>
            <person name="Klaenhammer T.R."/>
            <person name="Caufield P.W."/>
            <person name="Cui Y."/>
            <person name="Zhang H."/>
            <person name="O'Toole P.W."/>
        </authorList>
    </citation>
    <scope>NUCLEOTIDE SEQUENCE [LARGE SCALE GENOMIC DNA]</scope>
    <source>
        <strain evidence="3 4">DSM 22408</strain>
    </source>
</reference>
<dbReference type="Proteomes" id="UP000051500">
    <property type="component" value="Unassembled WGS sequence"/>
</dbReference>
<evidence type="ECO:0000259" key="2">
    <source>
        <dbReference type="SMART" id="SM00228"/>
    </source>
</evidence>
<dbReference type="InterPro" id="IPR001478">
    <property type="entry name" value="PDZ"/>
</dbReference>
<keyword evidence="1" id="KW-1133">Transmembrane helix</keyword>
<sequence length="343" mass="38700">MTYKKIRNIFISIVVILSIVIVMLIPLPYYVEFPGAAKPVSNYIKVEQPTHQSGKTNEYLLVYVRVGRMTPLTYIMSKFEPQSQIIPAKKIVGNYSDDDKNNFDHYQMENSYETAKYVALTAAKRPVELQTKGLYVARIIPESKFKDKLKFGDVITEINGHKFTNLDDYLKSFAKMKIGDPITVTYLRDKKEYTATAKAIELRDNKTTQAGLGINFINKLQVVSKEKITADLNSLSGPSAGMIMALDIYNQLKPNAFKKQRIIGGTGTLNLDGTIGPIGGVDKKVVSCAKAKAEIFFVPEIKYSQQKMSNYEEAVKVVKQRNLKIKVVPVKNFQDVIEYLQNN</sequence>
<keyword evidence="3" id="KW-0378">Hydrolase</keyword>
<comment type="caution">
    <text evidence="3">The sequence shown here is derived from an EMBL/GenBank/DDBJ whole genome shotgun (WGS) entry which is preliminary data.</text>
</comment>
<dbReference type="GO" id="GO:0006508">
    <property type="term" value="P:proteolysis"/>
    <property type="evidence" value="ECO:0007669"/>
    <property type="project" value="UniProtKB-KW"/>
</dbReference>
<dbReference type="OrthoDB" id="2356897at2"/>